<evidence type="ECO:0000256" key="1">
    <source>
        <dbReference type="SAM" id="SignalP"/>
    </source>
</evidence>
<dbReference type="EMBL" id="CP144695">
    <property type="protein sequence ID" value="WVZ06141.1"/>
    <property type="molecule type" value="Genomic_DNA"/>
</dbReference>
<dbReference type="AlphaFoldDB" id="A0AAQ3NC16"/>
<evidence type="ECO:0000313" key="3">
    <source>
        <dbReference type="Proteomes" id="UP001374535"/>
    </source>
</evidence>
<accession>A0AAQ3NC16</accession>
<keyword evidence="1" id="KW-0732">Signal</keyword>
<organism evidence="2 3">
    <name type="scientific">Vigna mungo</name>
    <name type="common">Black gram</name>
    <name type="synonym">Phaseolus mungo</name>
    <dbReference type="NCBI Taxonomy" id="3915"/>
    <lineage>
        <taxon>Eukaryota</taxon>
        <taxon>Viridiplantae</taxon>
        <taxon>Streptophyta</taxon>
        <taxon>Embryophyta</taxon>
        <taxon>Tracheophyta</taxon>
        <taxon>Spermatophyta</taxon>
        <taxon>Magnoliopsida</taxon>
        <taxon>eudicotyledons</taxon>
        <taxon>Gunneridae</taxon>
        <taxon>Pentapetalae</taxon>
        <taxon>rosids</taxon>
        <taxon>fabids</taxon>
        <taxon>Fabales</taxon>
        <taxon>Fabaceae</taxon>
        <taxon>Papilionoideae</taxon>
        <taxon>50 kb inversion clade</taxon>
        <taxon>NPAAA clade</taxon>
        <taxon>indigoferoid/millettioid clade</taxon>
        <taxon>Phaseoleae</taxon>
        <taxon>Vigna</taxon>
    </lineage>
</organism>
<sequence length="154" mass="17184">MFLHLVILLCPVLISTSRIYEDAKIERAQSCEKPVEVIEPASVDVLRQPRRLFFIDVPSGRFNDVVYNSCHKTTQATGECSISRAYALHGIGGFLIKELQEADDAEDFGHTNETVLNQQPISTEVRHGREESSLVFISYCVASSVSFKYGSPCN</sequence>
<dbReference type="Proteomes" id="UP001374535">
    <property type="component" value="Chromosome 6"/>
</dbReference>
<evidence type="ECO:0000313" key="2">
    <source>
        <dbReference type="EMBL" id="WVZ06141.1"/>
    </source>
</evidence>
<gene>
    <name evidence="2" type="ORF">V8G54_019487</name>
</gene>
<feature type="signal peptide" evidence="1">
    <location>
        <begin position="1"/>
        <end position="16"/>
    </location>
</feature>
<proteinExistence type="predicted"/>
<keyword evidence="3" id="KW-1185">Reference proteome</keyword>
<reference evidence="2 3" key="1">
    <citation type="journal article" date="2023" name="Life. Sci Alliance">
        <title>Evolutionary insights into 3D genome organization and epigenetic landscape of Vigna mungo.</title>
        <authorList>
            <person name="Junaid A."/>
            <person name="Singh B."/>
            <person name="Bhatia S."/>
        </authorList>
    </citation>
    <scope>NUCLEOTIDE SEQUENCE [LARGE SCALE GENOMIC DNA]</scope>
    <source>
        <strain evidence="2">Urdbean</strain>
    </source>
</reference>
<protein>
    <submittedName>
        <fullName evidence="2">Uncharacterized protein</fullName>
    </submittedName>
</protein>
<feature type="chain" id="PRO_5043022301" evidence="1">
    <location>
        <begin position="17"/>
        <end position="154"/>
    </location>
</feature>
<name>A0AAQ3NC16_VIGMU</name>